<accession>A0AAE0FQ34</accession>
<reference evidence="1 2" key="1">
    <citation type="journal article" date="2015" name="Genome Biol. Evol.">
        <title>Comparative Genomics of a Bacterivorous Green Alga Reveals Evolutionary Causalities and Consequences of Phago-Mixotrophic Mode of Nutrition.</title>
        <authorList>
            <person name="Burns J.A."/>
            <person name="Paasch A."/>
            <person name="Narechania A."/>
            <person name="Kim E."/>
        </authorList>
    </citation>
    <scope>NUCLEOTIDE SEQUENCE [LARGE SCALE GENOMIC DNA]</scope>
    <source>
        <strain evidence="1 2">PLY_AMNH</strain>
    </source>
</reference>
<dbReference type="AlphaFoldDB" id="A0AAE0FQ34"/>
<name>A0AAE0FQ34_9CHLO</name>
<protein>
    <submittedName>
        <fullName evidence="1">Uncharacterized protein</fullName>
    </submittedName>
</protein>
<proteinExistence type="predicted"/>
<dbReference type="EMBL" id="LGRX02015190">
    <property type="protein sequence ID" value="KAK3263638.1"/>
    <property type="molecule type" value="Genomic_DNA"/>
</dbReference>
<sequence>METGNQRPLELTRGKWCTSANMHTHYEVLANTLVDAGLAVCNPDFEEADPDSVMIHITKPERVMSFDETRLSTDCTESSKARYRRSGHLKTGKGDEGEALANKGGGVATGVGGSLANGNSLPPFFISREVGIVIVLRPPHTTNISQGKDVVNFGVIKPKFRVAKANLLVRKLGSNTSPFLDTVNTKY</sequence>
<evidence type="ECO:0000313" key="1">
    <source>
        <dbReference type="EMBL" id="KAK3263638.1"/>
    </source>
</evidence>
<comment type="caution">
    <text evidence="1">The sequence shown here is derived from an EMBL/GenBank/DDBJ whole genome shotgun (WGS) entry which is preliminary data.</text>
</comment>
<gene>
    <name evidence="1" type="ORF">CYMTET_27571</name>
</gene>
<dbReference type="Proteomes" id="UP001190700">
    <property type="component" value="Unassembled WGS sequence"/>
</dbReference>
<evidence type="ECO:0000313" key="2">
    <source>
        <dbReference type="Proteomes" id="UP001190700"/>
    </source>
</evidence>
<keyword evidence="2" id="KW-1185">Reference proteome</keyword>
<organism evidence="1 2">
    <name type="scientific">Cymbomonas tetramitiformis</name>
    <dbReference type="NCBI Taxonomy" id="36881"/>
    <lineage>
        <taxon>Eukaryota</taxon>
        <taxon>Viridiplantae</taxon>
        <taxon>Chlorophyta</taxon>
        <taxon>Pyramimonadophyceae</taxon>
        <taxon>Pyramimonadales</taxon>
        <taxon>Pyramimonadaceae</taxon>
        <taxon>Cymbomonas</taxon>
    </lineage>
</organism>